<dbReference type="Proteomes" id="UP000239800">
    <property type="component" value="Unassembled WGS sequence"/>
</dbReference>
<reference evidence="2 3" key="1">
    <citation type="submission" date="2016-11" db="EMBL/GenBank/DDBJ databases">
        <title>Trade-off between light-utilization and light-protection in marine flavobacteria.</title>
        <authorList>
            <person name="Kumagai Y."/>
        </authorList>
    </citation>
    <scope>NUCLEOTIDE SEQUENCE [LARGE SCALE GENOMIC DNA]</scope>
    <source>
        <strain evidence="2 3">NBRC 107741</strain>
    </source>
</reference>
<proteinExistence type="predicted"/>
<organism evidence="2 3">
    <name type="scientific">Aureitalea marina</name>
    <dbReference type="NCBI Taxonomy" id="930804"/>
    <lineage>
        <taxon>Bacteria</taxon>
        <taxon>Pseudomonadati</taxon>
        <taxon>Bacteroidota</taxon>
        <taxon>Flavobacteriia</taxon>
        <taxon>Flavobacteriales</taxon>
        <taxon>Flavobacteriaceae</taxon>
        <taxon>Aureitalea</taxon>
    </lineage>
</organism>
<gene>
    <name evidence="2" type="ORF">BST85_05690</name>
</gene>
<dbReference type="OrthoDB" id="1452256at2"/>
<sequence length="137" mass="16288">MSRSAKEVVRNFYLADILGDPRVMQRYFHPDVILIWNSSDGLSIMHYDDIVGFFSEIRRTYDDLRVEVSHLLQDDNHVTIRYKYYIRTIENPDEELGIAHFIAIWEIKDDKLFRGYQVSQPVTDKDDTTESYHKVKV</sequence>
<dbReference type="AlphaFoldDB" id="A0A2S7KP89"/>
<comment type="caution">
    <text evidence="2">The sequence shown here is derived from an EMBL/GenBank/DDBJ whole genome shotgun (WGS) entry which is preliminary data.</text>
</comment>
<dbReference type="Gene3D" id="3.10.450.50">
    <property type="match status" value="1"/>
</dbReference>
<accession>A0A2S7KP89</accession>
<evidence type="ECO:0000313" key="2">
    <source>
        <dbReference type="EMBL" id="PQB04449.1"/>
    </source>
</evidence>
<name>A0A2S7KP89_9FLAO</name>
<dbReference type="Pfam" id="PF12680">
    <property type="entry name" value="SnoaL_2"/>
    <property type="match status" value="1"/>
</dbReference>
<dbReference type="RefSeq" id="WP_104812374.1">
    <property type="nucleotide sequence ID" value="NZ_MQUB01000001.1"/>
</dbReference>
<keyword evidence="3" id="KW-1185">Reference proteome</keyword>
<evidence type="ECO:0000259" key="1">
    <source>
        <dbReference type="Pfam" id="PF12680"/>
    </source>
</evidence>
<dbReference type="InterPro" id="IPR037401">
    <property type="entry name" value="SnoaL-like"/>
</dbReference>
<feature type="domain" description="SnoaL-like" evidence="1">
    <location>
        <begin position="19"/>
        <end position="113"/>
    </location>
</feature>
<protein>
    <recommendedName>
        <fullName evidence="1">SnoaL-like domain-containing protein</fullName>
    </recommendedName>
</protein>
<evidence type="ECO:0000313" key="3">
    <source>
        <dbReference type="Proteomes" id="UP000239800"/>
    </source>
</evidence>
<dbReference type="SUPFAM" id="SSF54427">
    <property type="entry name" value="NTF2-like"/>
    <property type="match status" value="1"/>
</dbReference>
<dbReference type="EMBL" id="MQUB01000001">
    <property type="protein sequence ID" value="PQB04449.1"/>
    <property type="molecule type" value="Genomic_DNA"/>
</dbReference>
<dbReference type="InterPro" id="IPR032710">
    <property type="entry name" value="NTF2-like_dom_sf"/>
</dbReference>